<dbReference type="RefSeq" id="WP_169395513.1">
    <property type="nucleotide sequence ID" value="NZ_BAAAJH010000001.1"/>
</dbReference>
<gene>
    <name evidence="2" type="ORF">HF577_10120</name>
</gene>
<evidence type="ECO:0000313" key="3">
    <source>
        <dbReference type="Proteomes" id="UP001296706"/>
    </source>
</evidence>
<accession>A0ABX1RDD7</accession>
<name>A0ABX1RDD7_9PSEU</name>
<protein>
    <recommendedName>
        <fullName evidence="1">Berberine/berberine-like domain-containing protein</fullName>
    </recommendedName>
</protein>
<organism evidence="2 3">
    <name type="scientific">Pseudonocardia xinjiangensis</name>
    <dbReference type="NCBI Taxonomy" id="75289"/>
    <lineage>
        <taxon>Bacteria</taxon>
        <taxon>Bacillati</taxon>
        <taxon>Actinomycetota</taxon>
        <taxon>Actinomycetes</taxon>
        <taxon>Pseudonocardiales</taxon>
        <taxon>Pseudonocardiaceae</taxon>
        <taxon>Pseudonocardia</taxon>
    </lineage>
</organism>
<keyword evidence="3" id="KW-1185">Reference proteome</keyword>
<dbReference type="Pfam" id="PF08031">
    <property type="entry name" value="BBE"/>
    <property type="match status" value="1"/>
</dbReference>
<comment type="caution">
    <text evidence="2">The sequence shown here is derived from an EMBL/GenBank/DDBJ whole genome shotgun (WGS) entry which is preliminary data.</text>
</comment>
<reference evidence="2 3" key="1">
    <citation type="submission" date="2020-04" db="EMBL/GenBank/DDBJ databases">
        <authorList>
            <person name="Klaysubun C."/>
            <person name="Duangmal K."/>
            <person name="Lipun K."/>
        </authorList>
    </citation>
    <scope>NUCLEOTIDE SEQUENCE [LARGE SCALE GENOMIC DNA]</scope>
    <source>
        <strain evidence="2 3">JCM 11839</strain>
    </source>
</reference>
<dbReference type="Proteomes" id="UP001296706">
    <property type="component" value="Unassembled WGS sequence"/>
</dbReference>
<dbReference type="InterPro" id="IPR016169">
    <property type="entry name" value="FAD-bd_PCMH_sub2"/>
</dbReference>
<dbReference type="Gene3D" id="3.40.462.20">
    <property type="match status" value="1"/>
</dbReference>
<dbReference type="EMBL" id="JAAXKY010000024">
    <property type="protein sequence ID" value="NMH77440.1"/>
    <property type="molecule type" value="Genomic_DNA"/>
</dbReference>
<sequence>MTSARAPKPEPLRGRFVVSLRFAYNGTAEDGERLIAPLRTVAPAVLDTVRDMPYTEVASIHNEPTEPVPYYERGIMLREFPAQALDKLVELVGPDSDTTLWIAELRALGGAWDREPTVPNAVATRGLPYSLLGVAVGPLPEEQQLKASVAALLDGMQPWQGDRRLVNNLAPDEATDAAAIYGAQRYERLAAIKKTYDPANMFRINHNVAPAA</sequence>
<dbReference type="InterPro" id="IPR012951">
    <property type="entry name" value="BBE"/>
</dbReference>
<feature type="domain" description="Berberine/berberine-like" evidence="1">
    <location>
        <begin position="170"/>
        <end position="208"/>
    </location>
</feature>
<evidence type="ECO:0000259" key="1">
    <source>
        <dbReference type="Pfam" id="PF08031"/>
    </source>
</evidence>
<dbReference type="Gene3D" id="3.30.465.10">
    <property type="match status" value="1"/>
</dbReference>
<evidence type="ECO:0000313" key="2">
    <source>
        <dbReference type="EMBL" id="NMH77440.1"/>
    </source>
</evidence>
<proteinExistence type="predicted"/>